<reference evidence="2 3" key="1">
    <citation type="submission" date="2017-08" db="EMBL/GenBank/DDBJ databases">
        <title>Infants hospitalized years apart are colonized by the same room-sourced microbial strains.</title>
        <authorList>
            <person name="Brooks B."/>
            <person name="Olm M.R."/>
            <person name="Firek B.A."/>
            <person name="Baker R."/>
            <person name="Thomas B.C."/>
            <person name="Morowitz M.J."/>
            <person name="Banfield J.F."/>
        </authorList>
    </citation>
    <scope>NUCLEOTIDE SEQUENCE [LARGE SCALE GENOMIC DNA]</scope>
    <source>
        <strain evidence="2">S2_005_003_R2_42</strain>
    </source>
</reference>
<dbReference type="AlphaFoldDB" id="A0A2W5M3M8"/>
<feature type="region of interest" description="Disordered" evidence="1">
    <location>
        <begin position="248"/>
        <end position="278"/>
    </location>
</feature>
<dbReference type="InterPro" id="IPR012434">
    <property type="entry name" value="DUF1631"/>
</dbReference>
<feature type="compositionally biased region" description="Low complexity" evidence="1">
    <location>
        <begin position="250"/>
        <end position="278"/>
    </location>
</feature>
<proteinExistence type="predicted"/>
<accession>A0A2W5M3M8</accession>
<gene>
    <name evidence="2" type="ORF">DI564_13675</name>
</gene>
<protein>
    <recommendedName>
        <fullName evidence="4">DUF1631 domain-containing protein</fullName>
    </recommendedName>
</protein>
<dbReference type="Proteomes" id="UP000249046">
    <property type="component" value="Unassembled WGS sequence"/>
</dbReference>
<name>A0A2W5M3M8_9GAMM</name>
<feature type="compositionally biased region" description="Polar residues" evidence="1">
    <location>
        <begin position="1"/>
        <end position="12"/>
    </location>
</feature>
<evidence type="ECO:0000256" key="1">
    <source>
        <dbReference type="SAM" id="MobiDB-lite"/>
    </source>
</evidence>
<organism evidence="2 3">
    <name type="scientific">Rhodanobacter denitrificans</name>
    <dbReference type="NCBI Taxonomy" id="666685"/>
    <lineage>
        <taxon>Bacteria</taxon>
        <taxon>Pseudomonadati</taxon>
        <taxon>Pseudomonadota</taxon>
        <taxon>Gammaproteobacteria</taxon>
        <taxon>Lysobacterales</taxon>
        <taxon>Rhodanobacteraceae</taxon>
        <taxon>Rhodanobacter</taxon>
    </lineage>
</organism>
<evidence type="ECO:0008006" key="4">
    <source>
        <dbReference type="Google" id="ProtNLM"/>
    </source>
</evidence>
<dbReference type="EMBL" id="QFPO01000014">
    <property type="protein sequence ID" value="PZQ12013.1"/>
    <property type="molecule type" value="Genomic_DNA"/>
</dbReference>
<sequence length="797" mass="85125">MKHTPQGFTTRGQAGAPPPSKLADRRSLPRRAQLALERVLAATASHMGDGLKATFDALGQALQNGEVARSNEERNAIVDTLGLLRREQAALIARFVEEIESGLAALGADEPPRAEIEAMAAGAAPLPGELSLVDQGSLEEELALQGIATRGEVRHAEALFLLGHRFAVLVAQPILTPAALPIGPVRIGEALRAAIEPLGLRIDHRVSIYRLFDRVAMALAGAYYADVNEGFVEQRILPGLRPKRVATRLGGDAPPAAAGTTAAPKPATESDAAPAAATTVAAAGSPAVPAEPAATAAVPPQSPPVAVGAEVGALADSQRLYTHLCGLLKGERLLPAQRASADGVADGRAVQDALMQLQARIARQIGGDAALATRGVTHLKRDLVAQLRQMGGAGGPLALSREDGDTIDLVGMLFGHLTRSAGLGTAAQGLLSQLQLPLMRVALADPAFFTRADHPARKLLNTVIEAGERWIDDTDPDADLLLRLRQIVKQVAHGDAADLDALEELHKGLSGHVGVLTRRAEIAERRQIEAAKGRERLEFARRQSRAALTRMIERADPPAPLRDMLERTWAPVLALTLLRQGEDSAAYHRRLAVADQLLRRSSGDDRPVDQALRREVEDGLGQVGMHGEDVQKLTRALFDTAPSGEESAAAALSDITDRLGAWGRTPEDAPAAAASPAATPECAVPLSLSADEQQMLEQIKGLPFGTWFEFRTNQQGDTVRRKLAWFSTLTGRCLFVNQRGLRTHDSTLEQVARDMARRQLWPVPSERRTFVDRAWDTILSTLRRIAPGGDAAQLAPN</sequence>
<comment type="caution">
    <text evidence="2">The sequence shown here is derived from an EMBL/GenBank/DDBJ whole genome shotgun (WGS) entry which is preliminary data.</text>
</comment>
<feature type="region of interest" description="Disordered" evidence="1">
    <location>
        <begin position="1"/>
        <end position="27"/>
    </location>
</feature>
<dbReference type="Pfam" id="PF07793">
    <property type="entry name" value="DUF1631"/>
    <property type="match status" value="1"/>
</dbReference>
<evidence type="ECO:0000313" key="2">
    <source>
        <dbReference type="EMBL" id="PZQ12013.1"/>
    </source>
</evidence>
<evidence type="ECO:0000313" key="3">
    <source>
        <dbReference type="Proteomes" id="UP000249046"/>
    </source>
</evidence>